<dbReference type="Gene3D" id="3.50.80.20">
    <property type="entry name" value="D-Ala-D-Ala carboxypeptidase C, peptidase S13"/>
    <property type="match status" value="1"/>
</dbReference>
<dbReference type="STRING" id="1198114.AciX9_3526"/>
<dbReference type="PaxDb" id="1198114-AciX9_3526"/>
<sequence length="524" mass="55220">MPARAVALLFTLATIAHAQAPLCDRIRALTQDPTVAAAHWGVQVATLDGTPLCGVNEAQLFRPASNAKIFTTAAALALLGPNATVETEVLSHGVFTGKEHLDGSLYLFGNGDANLSGRRVPYAPGTDEALPPLHSLDDLAAQVARTGLRSVTGDVIAIGDHFGNEPYPNGWSQDDILWGYGAPVSALDINDNEIKLTITPATELSSRATIEMTPALRYYTLSNDVMTTDTGSATSIAIERTPGSRLLHLYGHIALKASPETDHVAIEDPPAYAAMALKQALERQGILIDGHAIAEHVTSQDPRGFREVSRQPLDLPAMMSLGRGVASGLSPCPDPCDPAKISTNTLLGSLTSSTLLEDVILTNKSSINLHAEILLRRLGDRISLPGTFAEGARVVRQFLIDRGISADDVTLYDGSGLSTYDLVTPRSIIKLLAYGAAQPWGPAWKSSFPVGGVDGTLSARFTGPLKGRVFAKTGTLGESRALSGYLIAASGKTLIFSILVDNHLPGSADRVAMDKIVAAIAAGN</sequence>
<feature type="signal peptide" evidence="3">
    <location>
        <begin position="1"/>
        <end position="18"/>
    </location>
</feature>
<feature type="chain" id="PRO_5003230212" evidence="3">
    <location>
        <begin position="19"/>
        <end position="524"/>
    </location>
</feature>
<dbReference type="InterPro" id="IPR000667">
    <property type="entry name" value="Peptidase_S13"/>
</dbReference>
<dbReference type="RefSeq" id="WP_013581842.1">
    <property type="nucleotide sequence ID" value="NC_015064.1"/>
</dbReference>
<evidence type="ECO:0000313" key="4">
    <source>
        <dbReference type="EMBL" id="ADW70531.1"/>
    </source>
</evidence>
<dbReference type="KEGG" id="acm:AciX9_3526"/>
<dbReference type="InterPro" id="IPR012338">
    <property type="entry name" value="Beta-lactam/transpept-like"/>
</dbReference>
<keyword evidence="3" id="KW-0732">Signal</keyword>
<gene>
    <name evidence="4" type="ordered locus">AciX9_3526</name>
</gene>
<proteinExistence type="inferred from homology"/>
<dbReference type="NCBIfam" id="TIGR00666">
    <property type="entry name" value="PBP4"/>
    <property type="match status" value="2"/>
</dbReference>
<dbReference type="Gene3D" id="3.40.710.10">
    <property type="entry name" value="DD-peptidase/beta-lactamase superfamily"/>
    <property type="match status" value="1"/>
</dbReference>
<dbReference type="GO" id="GO:0009002">
    <property type="term" value="F:serine-type D-Ala-D-Ala carboxypeptidase activity"/>
    <property type="evidence" value="ECO:0007669"/>
    <property type="project" value="UniProtKB-EC"/>
</dbReference>
<reference evidence="5" key="1">
    <citation type="submission" date="2011-01" db="EMBL/GenBank/DDBJ databases">
        <title>Complete sequence of chromosome of Acidobacterium sp. MP5ACTX9.</title>
        <authorList>
            <consortium name="US DOE Joint Genome Institute"/>
            <person name="Lucas S."/>
            <person name="Copeland A."/>
            <person name="Lapidus A."/>
            <person name="Cheng J.-F."/>
            <person name="Goodwin L."/>
            <person name="Pitluck S."/>
            <person name="Teshima H."/>
            <person name="Detter J.C."/>
            <person name="Han C."/>
            <person name="Tapia R."/>
            <person name="Land M."/>
            <person name="Hauser L."/>
            <person name="Kyrpides N."/>
            <person name="Ivanova N."/>
            <person name="Ovchinnikova G."/>
            <person name="Pagani I."/>
            <person name="Rawat S.R."/>
            <person name="Mannisto M."/>
            <person name="Haggblom M.M."/>
            <person name="Woyke T."/>
        </authorList>
    </citation>
    <scope>NUCLEOTIDE SEQUENCE [LARGE SCALE GENOMIC DNA]</scope>
    <source>
        <strain evidence="5">MP5ACTX9</strain>
    </source>
</reference>
<dbReference type="SUPFAM" id="SSF56601">
    <property type="entry name" value="beta-lactamase/transpeptidase-like"/>
    <property type="match status" value="1"/>
</dbReference>
<dbReference type="EC" id="3.4.16.4" evidence="4"/>
<evidence type="ECO:0000256" key="3">
    <source>
        <dbReference type="SAM" id="SignalP"/>
    </source>
</evidence>
<comment type="similarity">
    <text evidence="1">Belongs to the peptidase S13 family.</text>
</comment>
<protein>
    <submittedName>
        <fullName evidence="4">D-alanyl-D-alanine carboxypeptidase/D-alanyl-D-alanine-endopeptidase</fullName>
        <ecNumber evidence="4">3.4.16.4</ecNumber>
    </submittedName>
</protein>
<evidence type="ECO:0000313" key="5">
    <source>
        <dbReference type="Proteomes" id="UP000000343"/>
    </source>
</evidence>
<dbReference type="HOGENOM" id="CLU_017692_1_2_0"/>
<organism evidence="5">
    <name type="scientific">Granulicella tundricola (strain ATCC BAA-1859 / DSM 23138 / MP5ACTX9)</name>
    <dbReference type="NCBI Taxonomy" id="1198114"/>
    <lineage>
        <taxon>Bacteria</taxon>
        <taxon>Pseudomonadati</taxon>
        <taxon>Acidobacteriota</taxon>
        <taxon>Terriglobia</taxon>
        <taxon>Terriglobales</taxon>
        <taxon>Acidobacteriaceae</taxon>
        <taxon>Granulicella</taxon>
    </lineage>
</organism>
<dbReference type="EMBL" id="CP002480">
    <property type="protein sequence ID" value="ADW70531.1"/>
    <property type="molecule type" value="Genomic_DNA"/>
</dbReference>
<name>E8X423_GRATM</name>
<keyword evidence="5" id="KW-1185">Reference proteome</keyword>
<evidence type="ECO:0000256" key="2">
    <source>
        <dbReference type="ARBA" id="ARBA00022801"/>
    </source>
</evidence>
<dbReference type="GO" id="GO:0000270">
    <property type="term" value="P:peptidoglycan metabolic process"/>
    <property type="evidence" value="ECO:0007669"/>
    <property type="project" value="TreeGrafter"/>
</dbReference>
<dbReference type="eggNOG" id="COG2027">
    <property type="taxonomic scope" value="Bacteria"/>
</dbReference>
<dbReference type="Pfam" id="PF02113">
    <property type="entry name" value="Peptidase_S13"/>
    <property type="match status" value="2"/>
</dbReference>
<dbReference type="MEROPS" id="S13.002"/>
<keyword evidence="4" id="KW-0121">Carboxypeptidase</keyword>
<dbReference type="Proteomes" id="UP000000343">
    <property type="component" value="Chromosome"/>
</dbReference>
<dbReference type="GO" id="GO:0006508">
    <property type="term" value="P:proteolysis"/>
    <property type="evidence" value="ECO:0007669"/>
    <property type="project" value="InterPro"/>
</dbReference>
<dbReference type="PANTHER" id="PTHR30023:SF0">
    <property type="entry name" value="PENICILLIN-SENSITIVE CARBOXYPEPTIDASE A"/>
    <property type="match status" value="1"/>
</dbReference>
<keyword evidence="2 4" id="KW-0378">Hydrolase</keyword>
<evidence type="ECO:0000256" key="1">
    <source>
        <dbReference type="ARBA" id="ARBA00006096"/>
    </source>
</evidence>
<dbReference type="OrthoDB" id="9802627at2"/>
<dbReference type="AlphaFoldDB" id="E8X423"/>
<accession>E8X423</accession>
<dbReference type="PANTHER" id="PTHR30023">
    <property type="entry name" value="D-ALANYL-D-ALANINE CARBOXYPEPTIDASE"/>
    <property type="match status" value="1"/>
</dbReference>
<keyword evidence="4" id="KW-0645">Protease</keyword>